<comment type="caution">
    <text evidence="1">The sequence shown here is derived from an EMBL/GenBank/DDBJ whole genome shotgun (WGS) entry which is preliminary data.</text>
</comment>
<reference evidence="1 2" key="1">
    <citation type="journal article" date="2023" name="Int. J. Syst. Evol. Microbiol.">
        <title>Ligilactobacillus ubinensis sp. nov., a novel species isolated from the wild ferment of a durian fruit (Durio zibethinus).</title>
        <authorList>
            <person name="Heng Y.C."/>
            <person name="Menon N."/>
            <person name="Chen B."/>
            <person name="Loo B.Z.L."/>
            <person name="Wong G.W.J."/>
            <person name="Lim A.C.H."/>
            <person name="Silvaraju S."/>
            <person name="Kittelmann S."/>
        </authorList>
    </citation>
    <scope>NUCLEOTIDE SEQUENCE [LARGE SCALE GENOMIC DNA]</scope>
    <source>
        <strain evidence="1 2">WILCCON 0076</strain>
    </source>
</reference>
<accession>A0A9X2FML7</accession>
<name>A0A9X2FML7_9LACO</name>
<dbReference type="Proteomes" id="UP001139006">
    <property type="component" value="Unassembled WGS sequence"/>
</dbReference>
<keyword evidence="2" id="KW-1185">Reference proteome</keyword>
<evidence type="ECO:0000313" key="2">
    <source>
        <dbReference type="Proteomes" id="UP001139006"/>
    </source>
</evidence>
<dbReference type="RefSeq" id="WP_253362065.1">
    <property type="nucleotide sequence ID" value="NZ_JAIULA010000029.1"/>
</dbReference>
<sequence>MINFKDLDVVDVLRIYTITGANFNRMSNIAVSKRWSTRIDEERLLEACEELSSQTNGYTNQFEFICNVQAFIENSKNYVHNKNCTILLKDFLDKEKKIYINSYVYNKPEENEEE</sequence>
<organism evidence="1 2">
    <name type="scientific">Ligilactobacillus ubinensis</name>
    <dbReference type="NCBI Taxonomy" id="2876789"/>
    <lineage>
        <taxon>Bacteria</taxon>
        <taxon>Bacillati</taxon>
        <taxon>Bacillota</taxon>
        <taxon>Bacilli</taxon>
        <taxon>Lactobacillales</taxon>
        <taxon>Lactobacillaceae</taxon>
        <taxon>Ligilactobacillus</taxon>
    </lineage>
</organism>
<proteinExistence type="predicted"/>
<evidence type="ECO:0000313" key="1">
    <source>
        <dbReference type="EMBL" id="MCP0887905.1"/>
    </source>
</evidence>
<protein>
    <submittedName>
        <fullName evidence="1">Uncharacterized protein</fullName>
    </submittedName>
</protein>
<gene>
    <name evidence="1" type="ORF">LB941_11245</name>
</gene>
<dbReference type="AlphaFoldDB" id="A0A9X2FML7"/>
<dbReference type="EMBL" id="JAIULA010000029">
    <property type="protein sequence ID" value="MCP0887905.1"/>
    <property type="molecule type" value="Genomic_DNA"/>
</dbReference>